<feature type="transmembrane region" description="Helical" evidence="5">
    <location>
        <begin position="37"/>
        <end position="57"/>
    </location>
</feature>
<dbReference type="RefSeq" id="WP_243736131.1">
    <property type="nucleotide sequence ID" value="NZ_SNYA01000008.1"/>
</dbReference>
<keyword evidence="3 5" id="KW-1133">Transmembrane helix</keyword>
<dbReference type="Proteomes" id="UP000295601">
    <property type="component" value="Unassembled WGS sequence"/>
</dbReference>
<evidence type="ECO:0000256" key="3">
    <source>
        <dbReference type="ARBA" id="ARBA00022989"/>
    </source>
</evidence>
<sequence>MTRESALEDLDTIEVPVISTKPRTTEPVRDSPALPRVFVFVGTMLSTISTRAVLVLLEWWRFATTWLFDAKRAQYGIAVTRMLMGVTAIGLLLTNWSTRLYSFGAGAAWNGELESHVSEFANMWLFSLFPTVMGHNLLYTMCYIGLLVLALIVTLGWRFRIVAPVFWVMWVSFIEASDMLGDQGDNMFRIAFLLLMFTDPALQWSLDARRRDRKPWFVVGSVPNQLGTVVHNLALAALIAQVIFVYTSGALFKAAGAPWREGWAVYDPLSTARFGTWPALSDFLTAWGPMVALFTLGSVFLQAAFPFLLLNRVTRILALVGILSFHIGIAVLMGLPWFSLTMIAIDSVFIRDRSWQRACALVRRTWRGSLSPRRGDGAGIGSLGGARGRTT</sequence>
<evidence type="ECO:0000313" key="7">
    <source>
        <dbReference type="EMBL" id="TDP89728.1"/>
    </source>
</evidence>
<comment type="subcellular location">
    <subcellularLocation>
        <location evidence="1">Endomembrane system</location>
        <topology evidence="1">Multi-pass membrane protein</topology>
    </subcellularLocation>
</comment>
<accession>A0A4V3CXC4</accession>
<evidence type="ECO:0000256" key="2">
    <source>
        <dbReference type="ARBA" id="ARBA00022692"/>
    </source>
</evidence>
<reference evidence="7 8" key="1">
    <citation type="submission" date="2019-03" db="EMBL/GenBank/DDBJ databases">
        <title>Genomic analyses of the natural microbiome of Caenorhabditis elegans.</title>
        <authorList>
            <person name="Samuel B."/>
        </authorList>
    </citation>
    <scope>NUCLEOTIDE SEQUENCE [LARGE SCALE GENOMIC DNA]</scope>
    <source>
        <strain evidence="7 8">JUb18</strain>
    </source>
</reference>
<feature type="transmembrane region" description="Helical" evidence="5">
    <location>
        <begin position="316"/>
        <end position="338"/>
    </location>
</feature>
<keyword evidence="2 5" id="KW-0812">Transmembrane</keyword>
<dbReference type="SMART" id="SM00752">
    <property type="entry name" value="HTTM"/>
    <property type="match status" value="1"/>
</dbReference>
<feature type="transmembrane region" description="Helical" evidence="5">
    <location>
        <begin position="286"/>
        <end position="309"/>
    </location>
</feature>
<dbReference type="InterPro" id="IPR052964">
    <property type="entry name" value="Sporulation_signal_mat"/>
</dbReference>
<comment type="caution">
    <text evidence="7">The sequence shown here is derived from an EMBL/GenBank/DDBJ whole genome shotgun (WGS) entry which is preliminary data.</text>
</comment>
<evidence type="ECO:0000256" key="1">
    <source>
        <dbReference type="ARBA" id="ARBA00004127"/>
    </source>
</evidence>
<dbReference type="EMBL" id="SNYA01000008">
    <property type="protein sequence ID" value="TDP89728.1"/>
    <property type="molecule type" value="Genomic_DNA"/>
</dbReference>
<feature type="domain" description="HTTM-like" evidence="6">
    <location>
        <begin position="69"/>
        <end position="354"/>
    </location>
</feature>
<dbReference type="GO" id="GO:0012505">
    <property type="term" value="C:endomembrane system"/>
    <property type="evidence" value="ECO:0007669"/>
    <property type="project" value="UniProtKB-SubCell"/>
</dbReference>
<feature type="transmembrane region" description="Helical" evidence="5">
    <location>
        <begin position="226"/>
        <end position="246"/>
    </location>
</feature>
<dbReference type="PANTHER" id="PTHR39535">
    <property type="entry name" value="SPORULATION-DELAYING PROTEIN SDPB"/>
    <property type="match status" value="1"/>
</dbReference>
<feature type="transmembrane region" description="Helical" evidence="5">
    <location>
        <begin position="78"/>
        <end position="96"/>
    </location>
</feature>
<keyword evidence="4 5" id="KW-0472">Membrane</keyword>
<dbReference type="InterPro" id="IPR011020">
    <property type="entry name" value="HTTM-like"/>
</dbReference>
<proteinExistence type="predicted"/>
<feature type="transmembrane region" description="Helical" evidence="5">
    <location>
        <begin position="137"/>
        <end position="157"/>
    </location>
</feature>
<evidence type="ECO:0000256" key="4">
    <source>
        <dbReference type="ARBA" id="ARBA00023136"/>
    </source>
</evidence>
<evidence type="ECO:0000259" key="6">
    <source>
        <dbReference type="SMART" id="SM00752"/>
    </source>
</evidence>
<protein>
    <submittedName>
        <fullName evidence="7">Vitamin K-dependent gamma-carboxylase-like protein</fullName>
    </submittedName>
</protein>
<dbReference type="PANTHER" id="PTHR39535:SF2">
    <property type="entry name" value="HTTM DOMAIN-CONTAINING PROTEIN"/>
    <property type="match status" value="1"/>
</dbReference>
<evidence type="ECO:0000256" key="5">
    <source>
        <dbReference type="SAM" id="Phobius"/>
    </source>
</evidence>
<dbReference type="InterPro" id="IPR053934">
    <property type="entry name" value="HTTM_dom"/>
</dbReference>
<dbReference type="AlphaFoldDB" id="A0A4V3CXC4"/>
<name>A0A4V3CXC4_9MICO</name>
<gene>
    <name evidence="7" type="ORF">EDF62_3025</name>
</gene>
<evidence type="ECO:0000313" key="8">
    <source>
        <dbReference type="Proteomes" id="UP000295601"/>
    </source>
</evidence>
<keyword evidence="8" id="KW-1185">Reference proteome</keyword>
<dbReference type="Pfam" id="PF05090">
    <property type="entry name" value="HTTM"/>
    <property type="match status" value="1"/>
</dbReference>
<organism evidence="7 8">
    <name type="scientific">Leucobacter luti</name>
    <dbReference type="NCBI Taxonomy" id="340320"/>
    <lineage>
        <taxon>Bacteria</taxon>
        <taxon>Bacillati</taxon>
        <taxon>Actinomycetota</taxon>
        <taxon>Actinomycetes</taxon>
        <taxon>Micrococcales</taxon>
        <taxon>Microbacteriaceae</taxon>
        <taxon>Leucobacter</taxon>
    </lineage>
</organism>